<dbReference type="AlphaFoldDB" id="A0A1X0QC00"/>
<comment type="caution">
    <text evidence="1">The sequence shown here is derived from an EMBL/GenBank/DDBJ whole genome shotgun (WGS) entry which is preliminary data.</text>
</comment>
<accession>A0A1X0QC00</accession>
<evidence type="ECO:0000313" key="2">
    <source>
        <dbReference type="Proteomes" id="UP000192356"/>
    </source>
</evidence>
<dbReference type="Proteomes" id="UP000192356">
    <property type="component" value="Unassembled WGS sequence"/>
</dbReference>
<name>A0A1X0QC00_9MICR</name>
<protein>
    <submittedName>
        <fullName evidence="1">Uncharacterized protein</fullName>
    </submittedName>
</protein>
<proteinExistence type="predicted"/>
<sequence length="65" mass="7544">MNFYSSTFNERDNSIFTEKDEVDGLAGEINTINFNFNTMENNFAKLAEQIKKIGKFLNNQKIAFK</sequence>
<evidence type="ECO:0000313" key="1">
    <source>
        <dbReference type="EMBL" id="ORD97244.1"/>
    </source>
</evidence>
<dbReference type="VEuPathDB" id="MicrosporidiaDB:A0H76_2807"/>
<gene>
    <name evidence="1" type="ORF">HERIO_896</name>
</gene>
<organism evidence="1 2">
    <name type="scientific">Hepatospora eriocheir</name>
    <dbReference type="NCBI Taxonomy" id="1081669"/>
    <lineage>
        <taxon>Eukaryota</taxon>
        <taxon>Fungi</taxon>
        <taxon>Fungi incertae sedis</taxon>
        <taxon>Microsporidia</taxon>
        <taxon>Hepatosporidae</taxon>
        <taxon>Hepatospora</taxon>
    </lineage>
</organism>
<reference evidence="1 2" key="1">
    <citation type="journal article" date="2017" name="Environ. Microbiol.">
        <title>Decay of the glycolytic pathway and adaptation to intranuclear parasitism within Enterocytozoonidae microsporidia.</title>
        <authorList>
            <person name="Wiredu Boakye D."/>
            <person name="Jaroenlak P."/>
            <person name="Prachumwat A."/>
            <person name="Williams T.A."/>
            <person name="Bateman K.S."/>
            <person name="Itsathitphaisarn O."/>
            <person name="Sritunyalucksana K."/>
            <person name="Paszkiewicz K.H."/>
            <person name="Moore K.A."/>
            <person name="Stentiford G.D."/>
            <person name="Williams B.A."/>
        </authorList>
    </citation>
    <scope>NUCLEOTIDE SEQUENCE [LARGE SCALE GENOMIC DNA]</scope>
    <source>
        <strain evidence="1 2">GB1</strain>
    </source>
</reference>
<keyword evidence="2" id="KW-1185">Reference proteome</keyword>
<dbReference type="EMBL" id="LVKB01000034">
    <property type="protein sequence ID" value="ORD97244.1"/>
    <property type="molecule type" value="Genomic_DNA"/>
</dbReference>
<dbReference type="VEuPathDB" id="MicrosporidiaDB:HERIO_896"/>